<organism evidence="2 3">
    <name type="scientific">Alcanivorax quisquiliarum</name>
    <dbReference type="NCBI Taxonomy" id="2933565"/>
    <lineage>
        <taxon>Bacteria</taxon>
        <taxon>Pseudomonadati</taxon>
        <taxon>Pseudomonadota</taxon>
        <taxon>Gammaproteobacteria</taxon>
        <taxon>Oceanospirillales</taxon>
        <taxon>Alcanivoracaceae</taxon>
        <taxon>Alcanivorax</taxon>
    </lineage>
</organism>
<dbReference type="SUPFAM" id="SSF53271">
    <property type="entry name" value="PRTase-like"/>
    <property type="match status" value="1"/>
</dbReference>
<dbReference type="InterPro" id="IPR000836">
    <property type="entry name" value="PRTase_dom"/>
</dbReference>
<dbReference type="PANTHER" id="PTHR47505:SF1">
    <property type="entry name" value="DNA UTILIZATION PROTEIN YHGH"/>
    <property type="match status" value="1"/>
</dbReference>
<evidence type="ECO:0000313" key="3">
    <source>
        <dbReference type="Proteomes" id="UP001165524"/>
    </source>
</evidence>
<dbReference type="RefSeq" id="WP_246950077.1">
    <property type="nucleotide sequence ID" value="NZ_JALKII010000002.1"/>
</dbReference>
<sequence length="246" mass="26561">MNASKVYKRSIIDLFRLGSCVLCRHSASVQSGLCHSCRATLLPAPAPACRCGLPCPSAAPGGETAQAAPLCGNCLARPPAFSRICCAHSYAFPLDQLFNRYKHRRQLSAERALEQLWQAALPFPGPLPDALVPMPSHWRRRWWRGFDPAARLAQQAGEQLALPVLDALRRTRATPRQQGLTAARRARNLRGALVACQPVAGLSLALVDDVVTTGSSAREASALLLASGATDVQVWALARTLPGRNW</sequence>
<dbReference type="Gene3D" id="3.40.50.2020">
    <property type="match status" value="1"/>
</dbReference>
<dbReference type="InterPro" id="IPR051910">
    <property type="entry name" value="ComF/GntX_DNA_util-trans"/>
</dbReference>
<dbReference type="EMBL" id="JALKII010000002">
    <property type="protein sequence ID" value="MCK0537206.1"/>
    <property type="molecule type" value="Genomic_DNA"/>
</dbReference>
<reference evidence="2" key="1">
    <citation type="submission" date="2022-04" db="EMBL/GenBank/DDBJ databases">
        <title>Alcanivorax sp. CY1518 draft genome sequence.</title>
        <authorList>
            <person name="Zhao G."/>
            <person name="An M."/>
        </authorList>
    </citation>
    <scope>NUCLEOTIDE SEQUENCE</scope>
    <source>
        <strain evidence="2">CY1518</strain>
    </source>
</reference>
<protein>
    <submittedName>
        <fullName evidence="2">ComF family protein</fullName>
    </submittedName>
</protein>
<proteinExistence type="inferred from homology"/>
<dbReference type="Proteomes" id="UP001165524">
    <property type="component" value="Unassembled WGS sequence"/>
</dbReference>
<dbReference type="InterPro" id="IPR029057">
    <property type="entry name" value="PRTase-like"/>
</dbReference>
<accession>A0ABT0E5Y6</accession>
<name>A0ABT0E5Y6_9GAMM</name>
<gene>
    <name evidence="2" type="ORF">MU846_05730</name>
</gene>
<evidence type="ECO:0000313" key="2">
    <source>
        <dbReference type="EMBL" id="MCK0537206.1"/>
    </source>
</evidence>
<keyword evidence="3" id="KW-1185">Reference proteome</keyword>
<evidence type="ECO:0000256" key="1">
    <source>
        <dbReference type="ARBA" id="ARBA00008007"/>
    </source>
</evidence>
<dbReference type="CDD" id="cd06223">
    <property type="entry name" value="PRTases_typeI"/>
    <property type="match status" value="1"/>
</dbReference>
<dbReference type="PANTHER" id="PTHR47505">
    <property type="entry name" value="DNA UTILIZATION PROTEIN YHGH"/>
    <property type="match status" value="1"/>
</dbReference>
<comment type="similarity">
    <text evidence="1">Belongs to the ComF/GntX family.</text>
</comment>
<comment type="caution">
    <text evidence="2">The sequence shown here is derived from an EMBL/GenBank/DDBJ whole genome shotgun (WGS) entry which is preliminary data.</text>
</comment>